<dbReference type="CDD" id="cd08414">
    <property type="entry name" value="PBP2_LTTR_aromatics_like"/>
    <property type="match status" value="1"/>
</dbReference>
<name>A0A8E1VUB3_9PSEU</name>
<dbReference type="PRINTS" id="PR00039">
    <property type="entry name" value="HTHLYSR"/>
</dbReference>
<evidence type="ECO:0000256" key="1">
    <source>
        <dbReference type="ARBA" id="ARBA00009437"/>
    </source>
</evidence>
<dbReference type="GO" id="GO:0003677">
    <property type="term" value="F:DNA binding"/>
    <property type="evidence" value="ECO:0007669"/>
    <property type="project" value="UniProtKB-KW"/>
</dbReference>
<dbReference type="InterPro" id="IPR000847">
    <property type="entry name" value="LysR_HTH_N"/>
</dbReference>
<evidence type="ECO:0000256" key="2">
    <source>
        <dbReference type="ARBA" id="ARBA00023015"/>
    </source>
</evidence>
<dbReference type="Pfam" id="PF00126">
    <property type="entry name" value="HTH_1"/>
    <property type="match status" value="1"/>
</dbReference>
<comment type="caution">
    <text evidence="6">The sequence shown here is derived from an EMBL/GenBank/DDBJ whole genome shotgun (WGS) entry which is preliminary data.</text>
</comment>
<sequence>MDLQQLRAFTAVAEHLHFGRAAQSLHLAQPHLTRIVRALEADLGVRLFERSTRRVEITPAGAALVERARAMLELEAEARASVVAADRGQIGRVRMVFAGPSAQQAVGELARTVREQHPGIDLELQPGRYGEVAVSDLLHNQTDLALARFPRPPAGVSSRAVSRDRCVVAIPAGHPLADAERIRFADFRGEPFIAFPESFGSAIRDILVERCQAAGFAVRFVQTSPDTWTSITLVSAGVGLHFTMAGALTHLPLDGVRVRELAEPAPPLIVYLIWRSDDRSPALRTVLRTAEDLLPTVD</sequence>
<dbReference type="Gene3D" id="1.10.10.10">
    <property type="entry name" value="Winged helix-like DNA-binding domain superfamily/Winged helix DNA-binding domain"/>
    <property type="match status" value="1"/>
</dbReference>
<dbReference type="InterPro" id="IPR036388">
    <property type="entry name" value="WH-like_DNA-bd_sf"/>
</dbReference>
<dbReference type="GO" id="GO:0032993">
    <property type="term" value="C:protein-DNA complex"/>
    <property type="evidence" value="ECO:0007669"/>
    <property type="project" value="TreeGrafter"/>
</dbReference>
<evidence type="ECO:0000313" key="7">
    <source>
        <dbReference type="Proteomes" id="UP000550260"/>
    </source>
</evidence>
<dbReference type="SUPFAM" id="SSF46785">
    <property type="entry name" value="Winged helix' DNA-binding domain"/>
    <property type="match status" value="1"/>
</dbReference>
<accession>A0A8E1VUB3</accession>
<dbReference type="AlphaFoldDB" id="A0A8E1VUB3"/>
<organism evidence="6 7">
    <name type="scientific">Amycolatopsis echigonensis</name>
    <dbReference type="NCBI Taxonomy" id="2576905"/>
    <lineage>
        <taxon>Bacteria</taxon>
        <taxon>Bacillati</taxon>
        <taxon>Actinomycetota</taxon>
        <taxon>Actinomycetes</taxon>
        <taxon>Pseudonocardiales</taxon>
        <taxon>Pseudonocardiaceae</taxon>
        <taxon>Amycolatopsis</taxon>
    </lineage>
</organism>
<evidence type="ECO:0000256" key="3">
    <source>
        <dbReference type="ARBA" id="ARBA00023125"/>
    </source>
</evidence>
<comment type="similarity">
    <text evidence="1">Belongs to the LysR transcriptional regulatory family.</text>
</comment>
<dbReference type="EMBL" id="JACJHR010000004">
    <property type="protein sequence ID" value="MBB2498442.1"/>
    <property type="molecule type" value="Genomic_DNA"/>
</dbReference>
<dbReference type="GO" id="GO:0003700">
    <property type="term" value="F:DNA-binding transcription factor activity"/>
    <property type="evidence" value="ECO:0007669"/>
    <property type="project" value="InterPro"/>
</dbReference>
<evidence type="ECO:0000313" key="6">
    <source>
        <dbReference type="EMBL" id="MBB2498442.1"/>
    </source>
</evidence>
<keyword evidence="2" id="KW-0805">Transcription regulation</keyword>
<dbReference type="PANTHER" id="PTHR30346:SF0">
    <property type="entry name" value="HCA OPERON TRANSCRIPTIONAL ACTIVATOR HCAR"/>
    <property type="match status" value="1"/>
</dbReference>
<evidence type="ECO:0000256" key="4">
    <source>
        <dbReference type="ARBA" id="ARBA00023163"/>
    </source>
</evidence>
<dbReference type="Pfam" id="PF03466">
    <property type="entry name" value="LysR_substrate"/>
    <property type="match status" value="1"/>
</dbReference>
<dbReference type="Gene3D" id="3.40.190.10">
    <property type="entry name" value="Periplasmic binding protein-like II"/>
    <property type="match status" value="2"/>
</dbReference>
<reference evidence="6 7" key="1">
    <citation type="submission" date="2020-08" db="EMBL/GenBank/DDBJ databases">
        <title>Amycolatopsis echigonensis JCM 21831.</title>
        <authorList>
            <person name="Tedsree N."/>
            <person name="Kuncharoen N."/>
            <person name="Likhitwitayawuid K."/>
            <person name="Tanasupawat S."/>
        </authorList>
    </citation>
    <scope>NUCLEOTIDE SEQUENCE [LARGE SCALE GENOMIC DNA]</scope>
    <source>
        <strain evidence="6 7">JCM 21831</strain>
    </source>
</reference>
<keyword evidence="3" id="KW-0238">DNA-binding</keyword>
<feature type="domain" description="HTH lysR-type" evidence="5">
    <location>
        <begin position="1"/>
        <end position="58"/>
    </location>
</feature>
<proteinExistence type="inferred from homology"/>
<protein>
    <submittedName>
        <fullName evidence="6">LysR family transcriptional regulator</fullName>
    </submittedName>
</protein>
<dbReference type="RefSeq" id="WP_167756556.1">
    <property type="nucleotide sequence ID" value="NZ_JACJHR010000004.1"/>
</dbReference>
<dbReference type="PROSITE" id="PS50931">
    <property type="entry name" value="HTH_LYSR"/>
    <property type="match status" value="1"/>
</dbReference>
<dbReference type="PANTHER" id="PTHR30346">
    <property type="entry name" value="TRANSCRIPTIONAL DUAL REGULATOR HCAR-RELATED"/>
    <property type="match status" value="1"/>
</dbReference>
<gene>
    <name evidence="6" type="ORF">H5411_04740</name>
</gene>
<dbReference type="Proteomes" id="UP000550260">
    <property type="component" value="Unassembled WGS sequence"/>
</dbReference>
<dbReference type="InterPro" id="IPR036390">
    <property type="entry name" value="WH_DNA-bd_sf"/>
</dbReference>
<dbReference type="InterPro" id="IPR005119">
    <property type="entry name" value="LysR_subst-bd"/>
</dbReference>
<evidence type="ECO:0000259" key="5">
    <source>
        <dbReference type="PROSITE" id="PS50931"/>
    </source>
</evidence>
<keyword evidence="4" id="KW-0804">Transcription</keyword>
<dbReference type="FunFam" id="1.10.10.10:FF:000001">
    <property type="entry name" value="LysR family transcriptional regulator"/>
    <property type="match status" value="1"/>
</dbReference>
<dbReference type="SUPFAM" id="SSF53850">
    <property type="entry name" value="Periplasmic binding protein-like II"/>
    <property type="match status" value="1"/>
</dbReference>